<dbReference type="InterPro" id="IPR000182">
    <property type="entry name" value="GNAT_dom"/>
</dbReference>
<reference evidence="2" key="1">
    <citation type="submission" date="2022-07" db="EMBL/GenBank/DDBJ databases">
        <title>Fungi with potential for degradation of polypropylene.</title>
        <authorList>
            <person name="Gostincar C."/>
        </authorList>
    </citation>
    <scope>NUCLEOTIDE SEQUENCE</scope>
    <source>
        <strain evidence="2">EXF-13308</strain>
    </source>
</reference>
<protein>
    <recommendedName>
        <fullName evidence="1">N-acetyltransferase domain-containing protein</fullName>
    </recommendedName>
</protein>
<dbReference type="AlphaFoldDB" id="A0AA38VJX9"/>
<evidence type="ECO:0000313" key="2">
    <source>
        <dbReference type="EMBL" id="KAJ9131789.1"/>
    </source>
</evidence>
<comment type="caution">
    <text evidence="2">The sequence shown here is derived from an EMBL/GenBank/DDBJ whole genome shotgun (WGS) entry which is preliminary data.</text>
</comment>
<gene>
    <name evidence="2" type="ORF">NKR23_g11554</name>
</gene>
<evidence type="ECO:0000259" key="1">
    <source>
        <dbReference type="PROSITE" id="PS51186"/>
    </source>
</evidence>
<dbReference type="CDD" id="cd04301">
    <property type="entry name" value="NAT_SF"/>
    <property type="match status" value="1"/>
</dbReference>
<dbReference type="Gene3D" id="3.40.630.30">
    <property type="match status" value="1"/>
</dbReference>
<keyword evidence="3" id="KW-1185">Reference proteome</keyword>
<feature type="domain" description="N-acetyltransferase" evidence="1">
    <location>
        <begin position="6"/>
        <end position="203"/>
    </location>
</feature>
<dbReference type="InterPro" id="IPR016181">
    <property type="entry name" value="Acyl_CoA_acyltransferase"/>
</dbReference>
<dbReference type="SUPFAM" id="SSF55729">
    <property type="entry name" value="Acyl-CoA N-acyltransferases (Nat)"/>
    <property type="match status" value="1"/>
</dbReference>
<organism evidence="2 3">
    <name type="scientific">Pleurostoma richardsiae</name>
    <dbReference type="NCBI Taxonomy" id="41990"/>
    <lineage>
        <taxon>Eukaryota</taxon>
        <taxon>Fungi</taxon>
        <taxon>Dikarya</taxon>
        <taxon>Ascomycota</taxon>
        <taxon>Pezizomycotina</taxon>
        <taxon>Sordariomycetes</taxon>
        <taxon>Sordariomycetidae</taxon>
        <taxon>Calosphaeriales</taxon>
        <taxon>Pleurostomataceae</taxon>
        <taxon>Pleurostoma</taxon>
    </lineage>
</organism>
<dbReference type="Pfam" id="PF00583">
    <property type="entry name" value="Acetyltransf_1"/>
    <property type="match status" value="1"/>
</dbReference>
<sequence length="206" mass="23300">MPSPSFNLRPGRPEDVAQMCEIYFDAFGSSIPTQTCFPPSSKQAHEFWQKSLGDEIHDPTARFLVVEDTSTTPATAVAFAKWNAPDAPFQPLPDLDAWPADGNPQVAAEFFGKLWELHEQIMGRRPHWYLELIATRAGYQGKGAGGMLIRWGTDRADEEGLESYLDATPEGKPVYERYGFRELETLRFFGGKYAQCFMIRDVKTRK</sequence>
<accession>A0AA38VJX9</accession>
<dbReference type="PANTHER" id="PTHR42791">
    <property type="entry name" value="GNAT FAMILY ACETYLTRANSFERASE"/>
    <property type="match status" value="1"/>
</dbReference>
<dbReference type="InterPro" id="IPR052523">
    <property type="entry name" value="Trichothecene_AcTrans"/>
</dbReference>
<name>A0AA38VJX9_9PEZI</name>
<dbReference type="PANTHER" id="PTHR42791:SF1">
    <property type="entry name" value="N-ACETYLTRANSFERASE DOMAIN-CONTAINING PROTEIN"/>
    <property type="match status" value="1"/>
</dbReference>
<evidence type="ECO:0000313" key="3">
    <source>
        <dbReference type="Proteomes" id="UP001174694"/>
    </source>
</evidence>
<dbReference type="PROSITE" id="PS51186">
    <property type="entry name" value="GNAT"/>
    <property type="match status" value="1"/>
</dbReference>
<proteinExistence type="predicted"/>
<dbReference type="EMBL" id="JANBVO010000063">
    <property type="protein sequence ID" value="KAJ9131789.1"/>
    <property type="molecule type" value="Genomic_DNA"/>
</dbReference>
<dbReference type="Proteomes" id="UP001174694">
    <property type="component" value="Unassembled WGS sequence"/>
</dbReference>
<dbReference type="GO" id="GO:0016747">
    <property type="term" value="F:acyltransferase activity, transferring groups other than amino-acyl groups"/>
    <property type="evidence" value="ECO:0007669"/>
    <property type="project" value="InterPro"/>
</dbReference>